<evidence type="ECO:0000313" key="3">
    <source>
        <dbReference type="Proteomes" id="UP000238164"/>
    </source>
</evidence>
<dbReference type="EMBL" id="LT985188">
    <property type="protein sequence ID" value="SPD85838.1"/>
    <property type="molecule type" value="Genomic_DNA"/>
</dbReference>
<dbReference type="Proteomes" id="UP000238164">
    <property type="component" value="Chromosome 1"/>
</dbReference>
<dbReference type="OrthoDB" id="5191874at2"/>
<evidence type="ECO:0000313" key="2">
    <source>
        <dbReference type="EMBL" id="SPD85838.1"/>
    </source>
</evidence>
<keyword evidence="3" id="KW-1185">Reference proteome</keyword>
<dbReference type="AlphaFoldDB" id="A0A2N9JEA2"/>
<dbReference type="RefSeq" id="WP_158680841.1">
    <property type="nucleotide sequence ID" value="NZ_BAAAGO010000041.1"/>
</dbReference>
<sequence length="331" mass="36498">MSGGDAEWKRYEKLAAQIARELQPDASVAWNTRIRGVVSGISRQVDVEIRWRAQDRDMLTIIDCKHWSRPADVNAVGAFAELSRDVGATQGILICSAGFAASVHQYARSLGVSLMLIHDAESALWSQQLTIPILWTDLRPEVSFGFRAGFNAGDQVNIKRFPVARREAPDEDVEVVTLFEQLWNQGNLPMEVGAKYQISVNPVPWAVVAEPGGARALRAMDELRIEYGVLHRSWLGQFTPSICRGLVDVLNGNEILISHLPESEIPLLRDPGWEEIEDPNQVAISLRGSFATSTGFQVRDPELGGLKIERVGDLLSADDSGRAMWAGSEGD</sequence>
<dbReference type="Pfam" id="PF04471">
    <property type="entry name" value="Mrr_cat"/>
    <property type="match status" value="1"/>
</dbReference>
<dbReference type="GO" id="GO:0003677">
    <property type="term" value="F:DNA binding"/>
    <property type="evidence" value="ECO:0007669"/>
    <property type="project" value="InterPro"/>
</dbReference>
<protein>
    <recommendedName>
        <fullName evidence="1">Restriction endonuclease type IV Mrr domain-containing protein</fullName>
    </recommendedName>
</protein>
<name>A0A2N9JEA2_9ACTN</name>
<dbReference type="SUPFAM" id="SSF52980">
    <property type="entry name" value="Restriction endonuclease-like"/>
    <property type="match status" value="1"/>
</dbReference>
<dbReference type="GO" id="GO:0009307">
    <property type="term" value="P:DNA restriction-modification system"/>
    <property type="evidence" value="ECO:0007669"/>
    <property type="project" value="InterPro"/>
</dbReference>
<evidence type="ECO:0000259" key="1">
    <source>
        <dbReference type="Pfam" id="PF04471"/>
    </source>
</evidence>
<dbReference type="InterPro" id="IPR007560">
    <property type="entry name" value="Restrct_endonuc_IV_Mrr"/>
</dbReference>
<dbReference type="InterPro" id="IPR011335">
    <property type="entry name" value="Restrct_endonuc-II-like"/>
</dbReference>
<dbReference type="GO" id="GO:0004519">
    <property type="term" value="F:endonuclease activity"/>
    <property type="evidence" value="ECO:0007669"/>
    <property type="project" value="InterPro"/>
</dbReference>
<proteinExistence type="predicted"/>
<reference evidence="2 3" key="1">
    <citation type="submission" date="2018-02" db="EMBL/GenBank/DDBJ databases">
        <authorList>
            <person name="Cohen D.B."/>
            <person name="Kent A.D."/>
        </authorList>
    </citation>
    <scope>NUCLEOTIDE SEQUENCE [LARGE SCALE GENOMIC DNA]</scope>
    <source>
        <strain evidence="2">1</strain>
    </source>
</reference>
<feature type="domain" description="Restriction endonuclease type IV Mrr" evidence="1">
    <location>
        <begin position="7"/>
        <end position="115"/>
    </location>
</feature>
<dbReference type="KEGG" id="mgg:MPLG2_0802"/>
<organism evidence="2 3">
    <name type="scientific">Micropruina glycogenica</name>
    <dbReference type="NCBI Taxonomy" id="75385"/>
    <lineage>
        <taxon>Bacteria</taxon>
        <taxon>Bacillati</taxon>
        <taxon>Actinomycetota</taxon>
        <taxon>Actinomycetes</taxon>
        <taxon>Propionibacteriales</taxon>
        <taxon>Nocardioidaceae</taxon>
        <taxon>Micropruina</taxon>
    </lineage>
</organism>
<gene>
    <name evidence="2" type="ORF">MPLG2_0802</name>
</gene>
<accession>A0A2N9JEA2</accession>